<organism evidence="2">
    <name type="scientific">marine sediment metagenome</name>
    <dbReference type="NCBI Taxonomy" id="412755"/>
    <lineage>
        <taxon>unclassified sequences</taxon>
        <taxon>metagenomes</taxon>
        <taxon>ecological metagenomes</taxon>
    </lineage>
</organism>
<name>A0A0F9DT47_9ZZZZ</name>
<sequence length="191" mass="19507">MTIPWIGTFSVAPPDAWIHANGNTIGNASSGGTERANTDTEQLFTLLWDSMADAQAAVSTGRGASAAADFAANKNITLPDMQGMVAVGTGGTAMTTHGDTDGEETHVITTAEMAAHAHRQNTGETVNGTAVASSKFKTGDAGGSSIRGDTDSGLSDSGSPNITDLDTASVGSDTAHENMPPWVSLSWIIKL</sequence>
<dbReference type="AlphaFoldDB" id="A0A0F9DT47"/>
<dbReference type="EMBL" id="LAZR01030334">
    <property type="protein sequence ID" value="KKL56921.1"/>
    <property type="molecule type" value="Genomic_DNA"/>
</dbReference>
<feature type="region of interest" description="Disordered" evidence="1">
    <location>
        <begin position="134"/>
        <end position="179"/>
    </location>
</feature>
<dbReference type="SUPFAM" id="SSF88874">
    <property type="entry name" value="Receptor-binding domain of short tail fibre protein gp12"/>
    <property type="match status" value="1"/>
</dbReference>
<protein>
    <recommendedName>
        <fullName evidence="3">Phage tail collar domain-containing protein</fullName>
    </recommendedName>
</protein>
<accession>A0A0F9DT47</accession>
<evidence type="ECO:0008006" key="3">
    <source>
        <dbReference type="Google" id="ProtNLM"/>
    </source>
</evidence>
<evidence type="ECO:0000313" key="2">
    <source>
        <dbReference type="EMBL" id="KKL56921.1"/>
    </source>
</evidence>
<evidence type="ECO:0000256" key="1">
    <source>
        <dbReference type="SAM" id="MobiDB-lite"/>
    </source>
</evidence>
<proteinExistence type="predicted"/>
<gene>
    <name evidence="2" type="ORF">LCGC14_2240580</name>
</gene>
<feature type="compositionally biased region" description="Polar residues" evidence="1">
    <location>
        <begin position="160"/>
        <end position="172"/>
    </location>
</feature>
<comment type="caution">
    <text evidence="2">The sequence shown here is derived from an EMBL/GenBank/DDBJ whole genome shotgun (WGS) entry which is preliminary data.</text>
</comment>
<reference evidence="2" key="1">
    <citation type="journal article" date="2015" name="Nature">
        <title>Complex archaea that bridge the gap between prokaryotes and eukaryotes.</title>
        <authorList>
            <person name="Spang A."/>
            <person name="Saw J.H."/>
            <person name="Jorgensen S.L."/>
            <person name="Zaremba-Niedzwiedzka K."/>
            <person name="Martijn J."/>
            <person name="Lind A.E."/>
            <person name="van Eijk R."/>
            <person name="Schleper C."/>
            <person name="Guy L."/>
            <person name="Ettema T.J."/>
        </authorList>
    </citation>
    <scope>NUCLEOTIDE SEQUENCE</scope>
</reference>